<name>A0ABR3VX77_9PEZI</name>
<dbReference type="InterPro" id="IPR053008">
    <property type="entry name" value="Phomopsin_biosynth_assoc"/>
</dbReference>
<sequence length="281" mass="31254">MAQYDEKGANTITKERLLSRVYSSDDVGVKSDTIMAIKNNALGLGQQHHSRTVDNFGSEDAMLSSRSHSQKERHATILFIAAASALACLLLLFAFTHVVPLPATLSSGGGILSCGNTSTEAFRRGCHFDAMLLAWTPQPCFDGKLLDRYRAKTNWTWVDDPNHQGEVSDALKTPEMAYSRPEGTSSAPRKALHQGQGQEGGWVSRWEFHLVHCAYTWELMERAYHGEDGEEVWVIPELYLEAAEHAEHCGELWSRVALYGIEVEREFVSKGQKAWKGKGVS</sequence>
<keyword evidence="3" id="KW-1185">Reference proteome</keyword>
<protein>
    <submittedName>
        <fullName evidence="2">Uncharacterized protein</fullName>
    </submittedName>
</protein>
<reference evidence="2 3" key="1">
    <citation type="journal article" date="2024" name="IMA Fungus">
        <title>IMA Genome - F19 : A genome assembly and annotation guide to empower mycologists, including annotated draft genome sequences of Ceratocystis pirilliformis, Diaporthe australafricana, Fusarium ophioides, Paecilomyces lecythidis, and Sporothrix stenoceras.</title>
        <authorList>
            <person name="Aylward J."/>
            <person name="Wilson A.M."/>
            <person name="Visagie C.M."/>
            <person name="Spraker J."/>
            <person name="Barnes I."/>
            <person name="Buitendag C."/>
            <person name="Ceriani C."/>
            <person name="Del Mar Angel L."/>
            <person name="du Plessis D."/>
            <person name="Fuchs T."/>
            <person name="Gasser K."/>
            <person name="Kramer D."/>
            <person name="Li W."/>
            <person name="Munsamy K."/>
            <person name="Piso A."/>
            <person name="Price J.L."/>
            <person name="Sonnekus B."/>
            <person name="Thomas C."/>
            <person name="van der Nest A."/>
            <person name="van Dijk A."/>
            <person name="van Heerden A."/>
            <person name="van Vuuren N."/>
            <person name="Yilmaz N."/>
            <person name="Duong T.A."/>
            <person name="van der Merwe N.A."/>
            <person name="Wingfield M.J."/>
            <person name="Wingfield B.D."/>
        </authorList>
    </citation>
    <scope>NUCLEOTIDE SEQUENCE [LARGE SCALE GENOMIC DNA]</scope>
    <source>
        <strain evidence="2 3">CMW 18300</strain>
    </source>
</reference>
<evidence type="ECO:0000313" key="2">
    <source>
        <dbReference type="EMBL" id="KAL1847414.1"/>
    </source>
</evidence>
<evidence type="ECO:0000256" key="1">
    <source>
        <dbReference type="SAM" id="Phobius"/>
    </source>
</evidence>
<proteinExistence type="predicted"/>
<keyword evidence="1" id="KW-0812">Transmembrane</keyword>
<organism evidence="2 3">
    <name type="scientific">Diaporthe australafricana</name>
    <dbReference type="NCBI Taxonomy" id="127596"/>
    <lineage>
        <taxon>Eukaryota</taxon>
        <taxon>Fungi</taxon>
        <taxon>Dikarya</taxon>
        <taxon>Ascomycota</taxon>
        <taxon>Pezizomycotina</taxon>
        <taxon>Sordariomycetes</taxon>
        <taxon>Sordariomycetidae</taxon>
        <taxon>Diaporthales</taxon>
        <taxon>Diaporthaceae</taxon>
        <taxon>Diaporthe</taxon>
    </lineage>
</organism>
<feature type="transmembrane region" description="Helical" evidence="1">
    <location>
        <begin position="75"/>
        <end position="95"/>
    </location>
</feature>
<comment type="caution">
    <text evidence="2">The sequence shown here is derived from an EMBL/GenBank/DDBJ whole genome shotgun (WGS) entry which is preliminary data.</text>
</comment>
<evidence type="ECO:0000313" key="3">
    <source>
        <dbReference type="Proteomes" id="UP001583177"/>
    </source>
</evidence>
<dbReference type="PANTHER" id="PTHR35896:SF3">
    <property type="entry name" value="MAJOR FACILITATOR SUPERFAMILY TRANSPORTER"/>
    <property type="match status" value="1"/>
</dbReference>
<keyword evidence="1" id="KW-1133">Transmembrane helix</keyword>
<dbReference type="PANTHER" id="PTHR35896">
    <property type="entry name" value="IG-LIKE DOMAIN-CONTAINING PROTEIN"/>
    <property type="match status" value="1"/>
</dbReference>
<gene>
    <name evidence="2" type="ORF">Daus18300_013946</name>
</gene>
<keyword evidence="1" id="KW-0472">Membrane</keyword>
<accession>A0ABR3VX77</accession>
<dbReference type="Proteomes" id="UP001583177">
    <property type="component" value="Unassembled WGS sequence"/>
</dbReference>
<dbReference type="EMBL" id="JAWRVE010000242">
    <property type="protein sequence ID" value="KAL1847414.1"/>
    <property type="molecule type" value="Genomic_DNA"/>
</dbReference>